<proteinExistence type="predicted"/>
<dbReference type="RefSeq" id="WP_057544898.1">
    <property type="nucleotide sequence ID" value="NZ_CDNJ01000003.1"/>
</dbReference>
<protein>
    <recommendedName>
        <fullName evidence="3">Secretion system C-terminal sorting domain-containing protein</fullName>
    </recommendedName>
</protein>
<name>A0ABM9RNJ1_PARSO</name>
<evidence type="ECO:0000313" key="2">
    <source>
        <dbReference type="Proteomes" id="UP000032811"/>
    </source>
</evidence>
<organism evidence="1 2">
    <name type="scientific">Paraclostridium sordellii</name>
    <name type="common">Clostridium sordellii</name>
    <dbReference type="NCBI Taxonomy" id="1505"/>
    <lineage>
        <taxon>Bacteria</taxon>
        <taxon>Bacillati</taxon>
        <taxon>Bacillota</taxon>
        <taxon>Clostridia</taxon>
        <taxon>Peptostreptococcales</taxon>
        <taxon>Peptostreptococcaceae</taxon>
        <taxon>Paraclostridium</taxon>
    </lineage>
</organism>
<dbReference type="EMBL" id="LN679998">
    <property type="protein sequence ID" value="CEJ73613.1"/>
    <property type="molecule type" value="Genomic_DNA"/>
</dbReference>
<evidence type="ECO:0000313" key="1">
    <source>
        <dbReference type="EMBL" id="CEJ73613.1"/>
    </source>
</evidence>
<dbReference type="GeneID" id="97537346"/>
<keyword evidence="2" id="KW-1185">Reference proteome</keyword>
<accession>A0ABM9RNJ1</accession>
<reference evidence="1 2" key="1">
    <citation type="submission" date="2014-11" db="EMBL/GenBank/DDBJ databases">
        <authorList>
            <person name="Aslett M.A."/>
            <person name="De Silva N."/>
        </authorList>
    </citation>
    <scope>NUCLEOTIDE SEQUENCE [LARGE SCALE GENOMIC DNA]</scope>
    <source>
        <strain evidence="1 2">ATCC9714</strain>
    </source>
</reference>
<dbReference type="Proteomes" id="UP000032811">
    <property type="component" value="Chromosome 1"/>
</dbReference>
<sequence length="131" mass="14657">MKKTIKKIVILISAISVILVMLTSIDLLNLGISVSLKSEHANFIQENEIITEVKFTAPPNFNVVQLDPKEETVYDKIGNLQQVITTYGGSVKKLFSQNESSISIKVSESIEYVYIFNFSDKTVIIKNGVFI</sequence>
<gene>
    <name evidence="1" type="ORF">ATCC9714_15011</name>
</gene>
<evidence type="ECO:0008006" key="3">
    <source>
        <dbReference type="Google" id="ProtNLM"/>
    </source>
</evidence>